<organism evidence="1 2">
    <name type="scientific">Cichorium intybus</name>
    <name type="common">Chicory</name>
    <dbReference type="NCBI Taxonomy" id="13427"/>
    <lineage>
        <taxon>Eukaryota</taxon>
        <taxon>Viridiplantae</taxon>
        <taxon>Streptophyta</taxon>
        <taxon>Embryophyta</taxon>
        <taxon>Tracheophyta</taxon>
        <taxon>Spermatophyta</taxon>
        <taxon>Magnoliopsida</taxon>
        <taxon>eudicotyledons</taxon>
        <taxon>Gunneridae</taxon>
        <taxon>Pentapetalae</taxon>
        <taxon>asterids</taxon>
        <taxon>campanulids</taxon>
        <taxon>Asterales</taxon>
        <taxon>Asteraceae</taxon>
        <taxon>Cichorioideae</taxon>
        <taxon>Cichorieae</taxon>
        <taxon>Cichoriinae</taxon>
        <taxon>Cichorium</taxon>
    </lineage>
</organism>
<evidence type="ECO:0000313" key="2">
    <source>
        <dbReference type="Proteomes" id="UP001055811"/>
    </source>
</evidence>
<protein>
    <submittedName>
        <fullName evidence="1">Uncharacterized protein</fullName>
    </submittedName>
</protein>
<accession>A0ACB9BGM7</accession>
<keyword evidence="2" id="KW-1185">Reference proteome</keyword>
<dbReference type="EMBL" id="CM042014">
    <property type="protein sequence ID" value="KAI3720946.1"/>
    <property type="molecule type" value="Genomic_DNA"/>
</dbReference>
<dbReference type="Proteomes" id="UP001055811">
    <property type="component" value="Linkage Group LG06"/>
</dbReference>
<comment type="caution">
    <text evidence="1">The sequence shown here is derived from an EMBL/GenBank/DDBJ whole genome shotgun (WGS) entry which is preliminary data.</text>
</comment>
<reference evidence="2" key="1">
    <citation type="journal article" date="2022" name="Mol. Ecol. Resour.">
        <title>The genomes of chicory, endive, great burdock and yacon provide insights into Asteraceae palaeo-polyploidization history and plant inulin production.</title>
        <authorList>
            <person name="Fan W."/>
            <person name="Wang S."/>
            <person name="Wang H."/>
            <person name="Wang A."/>
            <person name="Jiang F."/>
            <person name="Liu H."/>
            <person name="Zhao H."/>
            <person name="Xu D."/>
            <person name="Zhang Y."/>
        </authorList>
    </citation>
    <scope>NUCLEOTIDE SEQUENCE [LARGE SCALE GENOMIC DNA]</scope>
    <source>
        <strain evidence="2">cv. Punajuju</strain>
    </source>
</reference>
<evidence type="ECO:0000313" key="1">
    <source>
        <dbReference type="EMBL" id="KAI3720946.1"/>
    </source>
</evidence>
<gene>
    <name evidence="1" type="ORF">L2E82_31945</name>
</gene>
<reference evidence="1 2" key="2">
    <citation type="journal article" date="2022" name="Mol. Ecol. Resour.">
        <title>The genomes of chicory, endive, great burdock and yacon provide insights into Asteraceae paleo-polyploidization history and plant inulin production.</title>
        <authorList>
            <person name="Fan W."/>
            <person name="Wang S."/>
            <person name="Wang H."/>
            <person name="Wang A."/>
            <person name="Jiang F."/>
            <person name="Liu H."/>
            <person name="Zhao H."/>
            <person name="Xu D."/>
            <person name="Zhang Y."/>
        </authorList>
    </citation>
    <scope>NUCLEOTIDE SEQUENCE [LARGE SCALE GENOMIC DNA]</scope>
    <source>
        <strain evidence="2">cv. Punajuju</strain>
        <tissue evidence="1">Leaves</tissue>
    </source>
</reference>
<sequence>MLIGGAIREASVLGYHVSPLFSYYSYHGPVFRVLLRVNRGKPPHGMHYGFICYCDSCGNSQPISWDKLGQMNCPCGTNAPDSLVVCGPLWTGPLHCADYLGEMLSLAGEWGWLGNGMKNDIEKLLNRMINESDPTLSFGYIQLDEIASRAKVNSPPILTIMSAIEQEGYAVSRSHISNNAIKTNCPMAECIRIVKELRQL</sequence>
<name>A0ACB9BGM7_CICIN</name>
<proteinExistence type="predicted"/>